<keyword evidence="1" id="KW-0732">Signal</keyword>
<protein>
    <recommendedName>
        <fullName evidence="4">DUF3575 domain-containing protein</fullName>
    </recommendedName>
</protein>
<feature type="signal peptide" evidence="1">
    <location>
        <begin position="1"/>
        <end position="18"/>
    </location>
</feature>
<dbReference type="Proteomes" id="UP000038055">
    <property type="component" value="Unassembled WGS sequence"/>
</dbReference>
<proteinExistence type="predicted"/>
<dbReference type="AlphaFoldDB" id="A0A0B7HJ70"/>
<evidence type="ECO:0008006" key="4">
    <source>
        <dbReference type="Google" id="ProtNLM"/>
    </source>
</evidence>
<dbReference type="RefSeq" id="WP_041994581.1">
    <property type="nucleotide sequence ID" value="NZ_CDOD01000066.1"/>
</dbReference>
<gene>
    <name evidence="2" type="ORF">CCYN2B_80015</name>
</gene>
<feature type="chain" id="PRO_5002117302" description="DUF3575 domain-containing protein" evidence="1">
    <location>
        <begin position="19"/>
        <end position="177"/>
    </location>
</feature>
<keyword evidence="3" id="KW-1185">Reference proteome</keyword>
<evidence type="ECO:0000256" key="1">
    <source>
        <dbReference type="SAM" id="SignalP"/>
    </source>
</evidence>
<evidence type="ECO:0000313" key="2">
    <source>
        <dbReference type="EMBL" id="CEN39756.1"/>
    </source>
</evidence>
<accession>A0A0B7HJ70</accession>
<evidence type="ECO:0000313" key="3">
    <source>
        <dbReference type="Proteomes" id="UP000038055"/>
    </source>
</evidence>
<name>A0A0B7HJ70_9FLAO</name>
<reference evidence="3" key="1">
    <citation type="submission" date="2015-01" db="EMBL/GenBank/DDBJ databases">
        <authorList>
            <person name="MANFREDI Pablo"/>
        </authorList>
    </citation>
    <scope>NUCLEOTIDE SEQUENCE [LARGE SCALE GENOMIC DNA]</scope>
    <source>
        <strain evidence="3">Ccyn2B</strain>
    </source>
</reference>
<organism evidence="2 3">
    <name type="scientific">Capnocytophaga cynodegmi</name>
    <dbReference type="NCBI Taxonomy" id="28189"/>
    <lineage>
        <taxon>Bacteria</taxon>
        <taxon>Pseudomonadati</taxon>
        <taxon>Bacteroidota</taxon>
        <taxon>Flavobacteriia</taxon>
        <taxon>Flavobacteriales</taxon>
        <taxon>Flavobacteriaceae</taxon>
        <taxon>Capnocytophaga</taxon>
    </lineage>
</organism>
<dbReference type="EMBL" id="CDOD01000066">
    <property type="protein sequence ID" value="CEN39756.1"/>
    <property type="molecule type" value="Genomic_DNA"/>
</dbReference>
<sequence length="177" mass="20051">MKKIIFMLVVSLPFFVKAQDIAVKRQIGIDATILGVGAFFEQPLSTNILAEVSAGVGSSVLKTSGSINYVSNDFRPYTRIELKRFYNRDNRVSKNKNILFNKGNYIGFQNKLYYGIKADEGTHTVMINELHWGVQAELHNRLLLNFHIGLGYASTKYSLYSSFLPTIGLKIKYVIFK</sequence>